<dbReference type="PANTHER" id="PTHR38011:SF7">
    <property type="entry name" value="2,5-DIAMINO-6-RIBOSYLAMINO-4(3H)-PYRIMIDINONE 5'-PHOSPHATE REDUCTASE"/>
    <property type="match status" value="1"/>
</dbReference>
<evidence type="ECO:0000256" key="2">
    <source>
        <dbReference type="ARBA" id="ARBA00022857"/>
    </source>
</evidence>
<dbReference type="Pfam" id="PF01872">
    <property type="entry name" value="RibD_C"/>
    <property type="match status" value="1"/>
</dbReference>
<dbReference type="PANTHER" id="PTHR38011">
    <property type="entry name" value="DIHYDROFOLATE REDUCTASE FAMILY PROTEIN (AFU_ORTHOLOGUE AFUA_8G06820)"/>
    <property type="match status" value="1"/>
</dbReference>
<dbReference type="GO" id="GO:0009231">
    <property type="term" value="P:riboflavin biosynthetic process"/>
    <property type="evidence" value="ECO:0007669"/>
    <property type="project" value="InterPro"/>
</dbReference>
<keyword evidence="2" id="KW-0521">NADP</keyword>
<dbReference type="SUPFAM" id="SSF53597">
    <property type="entry name" value="Dihydrofolate reductase-like"/>
    <property type="match status" value="1"/>
</dbReference>
<evidence type="ECO:0000313" key="5">
    <source>
        <dbReference type="EMBL" id="TPW76187.1"/>
    </source>
</evidence>
<dbReference type="GO" id="GO:0008703">
    <property type="term" value="F:5-amino-6-(5-phosphoribosylamino)uracil reductase activity"/>
    <property type="evidence" value="ECO:0007669"/>
    <property type="project" value="InterPro"/>
</dbReference>
<dbReference type="InterPro" id="IPR050765">
    <property type="entry name" value="Riboflavin_Biosynth_HTPR"/>
</dbReference>
<keyword evidence="6" id="KW-1185">Reference proteome</keyword>
<proteinExistence type="predicted"/>
<dbReference type="Proteomes" id="UP000316252">
    <property type="component" value="Unassembled WGS sequence"/>
</dbReference>
<evidence type="ECO:0000259" key="4">
    <source>
        <dbReference type="Pfam" id="PF01872"/>
    </source>
</evidence>
<dbReference type="EMBL" id="VHQG01000002">
    <property type="protein sequence ID" value="TPW76187.1"/>
    <property type="molecule type" value="Genomic_DNA"/>
</dbReference>
<dbReference type="RefSeq" id="WP_141163543.1">
    <property type="nucleotide sequence ID" value="NZ_VHQG01000002.1"/>
</dbReference>
<dbReference type="InterPro" id="IPR024072">
    <property type="entry name" value="DHFR-like_dom_sf"/>
</dbReference>
<evidence type="ECO:0000256" key="3">
    <source>
        <dbReference type="ARBA" id="ARBA00023002"/>
    </source>
</evidence>
<organism evidence="5 6">
    <name type="scientific">Schumannella soli</name>
    <dbReference type="NCBI Taxonomy" id="2590779"/>
    <lineage>
        <taxon>Bacteria</taxon>
        <taxon>Bacillati</taxon>
        <taxon>Actinomycetota</taxon>
        <taxon>Actinomycetes</taxon>
        <taxon>Micrococcales</taxon>
        <taxon>Microbacteriaceae</taxon>
        <taxon>Schumannella</taxon>
    </lineage>
</organism>
<name>A0A506Y435_9MICO</name>
<comment type="pathway">
    <text evidence="1">Cofactor biosynthesis; riboflavin biosynthesis.</text>
</comment>
<dbReference type="Gene3D" id="3.40.430.10">
    <property type="entry name" value="Dihydrofolate Reductase, subunit A"/>
    <property type="match status" value="1"/>
</dbReference>
<reference evidence="5 6" key="1">
    <citation type="submission" date="2019-06" db="EMBL/GenBank/DDBJ databases">
        <authorList>
            <person name="Li F."/>
        </authorList>
    </citation>
    <scope>NUCLEOTIDE SEQUENCE [LARGE SCALE GENOMIC DNA]</scope>
    <source>
        <strain evidence="5 6">10F1D-1</strain>
    </source>
</reference>
<dbReference type="AlphaFoldDB" id="A0A506Y435"/>
<dbReference type="OrthoDB" id="5243299at2"/>
<comment type="caution">
    <text evidence="5">The sequence shown here is derived from an EMBL/GenBank/DDBJ whole genome shotgun (WGS) entry which is preliminary data.</text>
</comment>
<accession>A0A506Y435</accession>
<protein>
    <submittedName>
        <fullName evidence="5">Pyrimidine reductase</fullName>
    </submittedName>
</protein>
<keyword evidence="3" id="KW-0560">Oxidoreductase</keyword>
<sequence>MILRSVHPGVGEPFEHDADDARDRIAALYAPPRADWTRINLIASVDGSATGSDGTSDTLSNPADRRILGVIRSQADVVLIGAQTLRAEGYLLPRRAHLAVATVSGDLSGAHPPREGDTTSVLVLGPAEAEERARATMTAAEVVFLPVPRGDDGRPTAESILDALHAHGATSIVCEGGPALAGQVLATGRVDEICLSTSPRIAATGHSVFGSDTGAAQPLELAGLLVDQIGGLYARWLTRAS</sequence>
<gene>
    <name evidence="5" type="ORF">FJ657_10300</name>
</gene>
<feature type="domain" description="Bacterial bifunctional deaminase-reductase C-terminal" evidence="4">
    <location>
        <begin position="37"/>
        <end position="202"/>
    </location>
</feature>
<evidence type="ECO:0000313" key="6">
    <source>
        <dbReference type="Proteomes" id="UP000316252"/>
    </source>
</evidence>
<dbReference type="InterPro" id="IPR002734">
    <property type="entry name" value="RibDG_C"/>
</dbReference>
<evidence type="ECO:0000256" key="1">
    <source>
        <dbReference type="ARBA" id="ARBA00005104"/>
    </source>
</evidence>